<feature type="transmembrane region" description="Helical" evidence="6">
    <location>
        <begin position="162"/>
        <end position="179"/>
    </location>
</feature>
<evidence type="ECO:0000313" key="8">
    <source>
        <dbReference type="Proteomes" id="UP000093898"/>
    </source>
</evidence>
<evidence type="ECO:0000313" key="7">
    <source>
        <dbReference type="EMBL" id="OBJ35705.1"/>
    </source>
</evidence>
<evidence type="ECO:0000256" key="2">
    <source>
        <dbReference type="ARBA" id="ARBA00022475"/>
    </source>
</evidence>
<evidence type="ECO:0000256" key="3">
    <source>
        <dbReference type="ARBA" id="ARBA00022692"/>
    </source>
</evidence>
<comment type="subcellular location">
    <subcellularLocation>
        <location evidence="1">Cell membrane</location>
        <topology evidence="1">Multi-pass membrane protein</topology>
    </subcellularLocation>
</comment>
<feature type="transmembrane region" description="Helical" evidence="6">
    <location>
        <begin position="185"/>
        <end position="207"/>
    </location>
</feature>
<feature type="transmembrane region" description="Helical" evidence="6">
    <location>
        <begin position="263"/>
        <end position="291"/>
    </location>
</feature>
<evidence type="ECO:0000256" key="6">
    <source>
        <dbReference type="SAM" id="Phobius"/>
    </source>
</evidence>
<reference evidence="8" key="1">
    <citation type="submission" date="2016-06" db="EMBL/GenBank/DDBJ databases">
        <authorList>
            <person name="Sutton G."/>
            <person name="Brinkac L."/>
            <person name="Sanka R."/>
            <person name="Adams M."/>
            <person name="Lau E."/>
            <person name="Garcia-Basteiro A."/>
            <person name="Lopez-Varela E."/>
            <person name="Palencia S."/>
        </authorList>
    </citation>
    <scope>NUCLEOTIDE SEQUENCE [LARGE SCALE GENOMIC DNA]</scope>
    <source>
        <strain evidence="8">1127319.6</strain>
    </source>
</reference>
<evidence type="ECO:0000256" key="1">
    <source>
        <dbReference type="ARBA" id="ARBA00004651"/>
    </source>
</evidence>
<evidence type="ECO:0008006" key="9">
    <source>
        <dbReference type="Google" id="ProtNLM"/>
    </source>
</evidence>
<dbReference type="RefSeq" id="WP_064986539.1">
    <property type="nucleotide sequence ID" value="NZ_LZLC01000260.1"/>
</dbReference>
<dbReference type="PANTHER" id="PTHR30250">
    <property type="entry name" value="PST FAMILY PREDICTED COLANIC ACID TRANSPORTER"/>
    <property type="match status" value="1"/>
</dbReference>
<feature type="transmembrane region" description="Helical" evidence="6">
    <location>
        <begin position="227"/>
        <end position="251"/>
    </location>
</feature>
<organism evidence="7 8">
    <name type="scientific">Mycolicibacterium mucogenicum</name>
    <name type="common">Mycobacterium mucogenicum</name>
    <dbReference type="NCBI Taxonomy" id="56689"/>
    <lineage>
        <taxon>Bacteria</taxon>
        <taxon>Bacillati</taxon>
        <taxon>Actinomycetota</taxon>
        <taxon>Actinomycetes</taxon>
        <taxon>Mycobacteriales</taxon>
        <taxon>Mycobacteriaceae</taxon>
        <taxon>Mycolicibacterium</taxon>
    </lineage>
</organism>
<proteinExistence type="predicted"/>
<keyword evidence="4 6" id="KW-1133">Transmembrane helix</keyword>
<dbReference type="EMBL" id="LZLC01000260">
    <property type="protein sequence ID" value="OBJ35705.1"/>
    <property type="molecule type" value="Genomic_DNA"/>
</dbReference>
<dbReference type="PANTHER" id="PTHR30250:SF11">
    <property type="entry name" value="O-ANTIGEN TRANSPORTER-RELATED"/>
    <property type="match status" value="1"/>
</dbReference>
<evidence type="ECO:0000256" key="5">
    <source>
        <dbReference type="ARBA" id="ARBA00023136"/>
    </source>
</evidence>
<feature type="transmembrane region" description="Helical" evidence="6">
    <location>
        <begin position="303"/>
        <end position="329"/>
    </location>
</feature>
<dbReference type="AlphaFoldDB" id="A0A1A3GIR4"/>
<accession>A0A1A3GIR4</accession>
<keyword evidence="3 6" id="KW-0812">Transmembrane</keyword>
<feature type="transmembrane region" description="Helical" evidence="6">
    <location>
        <begin position="335"/>
        <end position="358"/>
    </location>
</feature>
<gene>
    <name evidence="7" type="ORF">A5630_08860</name>
</gene>
<keyword evidence="2" id="KW-1003">Cell membrane</keyword>
<feature type="transmembrane region" description="Helical" evidence="6">
    <location>
        <begin position="59"/>
        <end position="85"/>
    </location>
</feature>
<feature type="transmembrane region" description="Helical" evidence="6">
    <location>
        <begin position="370"/>
        <end position="388"/>
    </location>
</feature>
<name>A0A1A3GIR4_MYCMU</name>
<keyword evidence="5 6" id="KW-0472">Membrane</keyword>
<feature type="transmembrane region" description="Helical" evidence="6">
    <location>
        <begin position="97"/>
        <end position="118"/>
    </location>
</feature>
<evidence type="ECO:0000256" key="4">
    <source>
        <dbReference type="ARBA" id="ARBA00022989"/>
    </source>
</evidence>
<dbReference type="Proteomes" id="UP000093898">
    <property type="component" value="Unassembled WGS sequence"/>
</dbReference>
<feature type="transmembrane region" description="Helical" evidence="6">
    <location>
        <begin position="394"/>
        <end position="419"/>
    </location>
</feature>
<dbReference type="OrthoDB" id="5119649at2"/>
<dbReference type="GO" id="GO:0005886">
    <property type="term" value="C:plasma membrane"/>
    <property type="evidence" value="ECO:0007669"/>
    <property type="project" value="UniProtKB-SubCell"/>
</dbReference>
<comment type="caution">
    <text evidence="7">The sequence shown here is derived from an EMBL/GenBank/DDBJ whole genome shotgun (WGS) entry which is preliminary data.</text>
</comment>
<dbReference type="InterPro" id="IPR050833">
    <property type="entry name" value="Poly_Biosynth_Transport"/>
</dbReference>
<feature type="transmembrane region" description="Helical" evidence="6">
    <location>
        <begin position="20"/>
        <end position="44"/>
    </location>
</feature>
<sequence length="432" mass="43948">MTSLRVQLRDVVRRFPDTHVAVHSAALITTWIITAATGIIFWSIAARVMSPERLGVDTALISLISTAGIVAATGTGNSFVALLPAPGCDRQKRLADGYFIVGLLSTVIGAAMGIVASATLHLDLATAVCWTTTGSVASATYILKDSALVGLGGTPKLLGQNLGASIAKIGLVILLASYVSHPAVLATVVSSAVVSAMALGIVIPRLLTTLTADSPATMSGGPTRKDLAVFSIRDGAGSAMANGVFLILPFLTTWIAGATQGAVVALTLSFSLSLELVSGGVGTALTAGLSASPERLWERGRRAWLITQAIAIVTALGLIVAGPAVAAILGSQYQHLPVVSVLIILAVGSVARVPFVIWSSVVRAMGRTGSILITNAFGTALAIPLIMWCTTQWGAVGAAVGLTIASTATGFIGAVGILTNGRPAFHPSKNSA</sequence>
<protein>
    <recommendedName>
        <fullName evidence="9">Polysaccharide biosynthesis protein C-terminal domain-containing protein</fullName>
    </recommendedName>
</protein>